<keyword evidence="3" id="KW-1185">Reference proteome</keyword>
<proteinExistence type="predicted"/>
<keyword evidence="1" id="KW-0472">Membrane</keyword>
<dbReference type="Proteomes" id="UP000249516">
    <property type="component" value="Unassembled WGS sequence"/>
</dbReference>
<dbReference type="AlphaFoldDB" id="A0A495AC20"/>
<feature type="transmembrane region" description="Helical" evidence="1">
    <location>
        <begin position="64"/>
        <end position="83"/>
    </location>
</feature>
<comment type="caution">
    <text evidence="2">The sequence shown here is derived from an EMBL/GenBank/DDBJ whole genome shotgun (WGS) entry which is preliminary data.</text>
</comment>
<dbReference type="OrthoDB" id="7628974at2"/>
<keyword evidence="1" id="KW-1133">Transmembrane helix</keyword>
<feature type="transmembrane region" description="Helical" evidence="1">
    <location>
        <begin position="32"/>
        <end position="52"/>
    </location>
</feature>
<protein>
    <recommendedName>
        <fullName evidence="4">ECF transporter S component</fullName>
    </recommendedName>
</protein>
<keyword evidence="1" id="KW-0812">Transmembrane</keyword>
<name>A0A495AC20_9MICC</name>
<accession>A0A495AC20</accession>
<evidence type="ECO:0000313" key="2">
    <source>
        <dbReference type="EMBL" id="RKQ37104.1"/>
    </source>
</evidence>
<organism evidence="2 3">
    <name type="scientific">Kocuria tytonis</name>
    <dbReference type="NCBI Taxonomy" id="2054280"/>
    <lineage>
        <taxon>Bacteria</taxon>
        <taxon>Bacillati</taxon>
        <taxon>Actinomycetota</taxon>
        <taxon>Actinomycetes</taxon>
        <taxon>Micrococcales</taxon>
        <taxon>Micrococcaceae</taxon>
        <taxon>Kocuria</taxon>
    </lineage>
</organism>
<feature type="transmembrane region" description="Helical" evidence="1">
    <location>
        <begin position="95"/>
        <end position="118"/>
    </location>
</feature>
<dbReference type="EMBL" id="PNJG02000001">
    <property type="protein sequence ID" value="RKQ37104.1"/>
    <property type="molecule type" value="Genomic_DNA"/>
</dbReference>
<dbReference type="RefSeq" id="WP_121030436.1">
    <property type="nucleotide sequence ID" value="NZ_PNJG02000001.1"/>
</dbReference>
<evidence type="ECO:0000313" key="3">
    <source>
        <dbReference type="Proteomes" id="UP000249516"/>
    </source>
</evidence>
<evidence type="ECO:0008006" key="4">
    <source>
        <dbReference type="Google" id="ProtNLM"/>
    </source>
</evidence>
<evidence type="ECO:0000256" key="1">
    <source>
        <dbReference type="SAM" id="Phobius"/>
    </source>
</evidence>
<sequence length="226" mass="23885">MVLTVMCLCLVLNLMGKYLHQGMRLPLHMDMTGTAVSAIALGPWFGVTVGLASNALGTFTDGPGALLFAPVNTVGALIWGYGVRHFGRGRTLVSYFRLCVLAAVGCTLTAAPVILLLFPGRELTQTGTFGEALGAAGASLVFTVFSANGAYSMVDKLLTGFIALVVLQRVHARVPVLVPAPDAVGARGRTRHGWLTPYANKGIRPGRVVRKRPETVRSPNSDALVN</sequence>
<gene>
    <name evidence="2" type="ORF">C1C97_005880</name>
</gene>
<reference evidence="2 3" key="1">
    <citation type="submission" date="2018-10" db="EMBL/GenBank/DDBJ databases">
        <title>Kocuria tytouropygialis sp. nov., isolated from the uropygial gland of an American barn owl (Tyto furcata).</title>
        <authorList>
            <person name="Braun M.S."/>
            <person name="Wang E."/>
            <person name="Zimmermann S."/>
            <person name="Wagner H."/>
            <person name="Wink M."/>
        </authorList>
    </citation>
    <scope>NUCLEOTIDE SEQUENCE [LARGE SCALE GENOMIC DNA]</scope>
    <source>
        <strain evidence="2 3">442</strain>
    </source>
</reference>
<dbReference type="Gene3D" id="1.10.1760.20">
    <property type="match status" value="1"/>
</dbReference>